<reference evidence="1 2" key="1">
    <citation type="journal article" date="2018" name="Front. Plant Sci.">
        <title>Red Clover (Trifolium pratense) and Zigzag Clover (T. medium) - A Picture of Genomic Similarities and Differences.</title>
        <authorList>
            <person name="Dluhosova J."/>
            <person name="Istvanek J."/>
            <person name="Nedelnik J."/>
            <person name="Repkova J."/>
        </authorList>
    </citation>
    <scope>NUCLEOTIDE SEQUENCE [LARGE SCALE GENOMIC DNA]</scope>
    <source>
        <strain evidence="2">cv. 10/8</strain>
        <tissue evidence="1">Leaf</tissue>
    </source>
</reference>
<name>A0A392UM51_9FABA</name>
<comment type="caution">
    <text evidence="1">The sequence shown here is derived from an EMBL/GenBank/DDBJ whole genome shotgun (WGS) entry which is preliminary data.</text>
</comment>
<feature type="non-terminal residue" evidence="1">
    <location>
        <position position="69"/>
    </location>
</feature>
<dbReference type="Proteomes" id="UP000265520">
    <property type="component" value="Unassembled WGS sequence"/>
</dbReference>
<dbReference type="EMBL" id="LXQA010826067">
    <property type="protein sequence ID" value="MCI72835.1"/>
    <property type="molecule type" value="Genomic_DNA"/>
</dbReference>
<organism evidence="1 2">
    <name type="scientific">Trifolium medium</name>
    <dbReference type="NCBI Taxonomy" id="97028"/>
    <lineage>
        <taxon>Eukaryota</taxon>
        <taxon>Viridiplantae</taxon>
        <taxon>Streptophyta</taxon>
        <taxon>Embryophyta</taxon>
        <taxon>Tracheophyta</taxon>
        <taxon>Spermatophyta</taxon>
        <taxon>Magnoliopsida</taxon>
        <taxon>eudicotyledons</taxon>
        <taxon>Gunneridae</taxon>
        <taxon>Pentapetalae</taxon>
        <taxon>rosids</taxon>
        <taxon>fabids</taxon>
        <taxon>Fabales</taxon>
        <taxon>Fabaceae</taxon>
        <taxon>Papilionoideae</taxon>
        <taxon>50 kb inversion clade</taxon>
        <taxon>NPAAA clade</taxon>
        <taxon>Hologalegina</taxon>
        <taxon>IRL clade</taxon>
        <taxon>Trifolieae</taxon>
        <taxon>Trifolium</taxon>
    </lineage>
</organism>
<dbReference type="AlphaFoldDB" id="A0A392UM51"/>
<sequence length="69" mass="7740">MEDTTWTLVQVDRTRGSENQDLRLASAHGLLAMSFGLSDMLERIVYSTYVYSGFYTAVVEKNNQMASVA</sequence>
<evidence type="ECO:0000313" key="1">
    <source>
        <dbReference type="EMBL" id="MCI72835.1"/>
    </source>
</evidence>
<evidence type="ECO:0000313" key="2">
    <source>
        <dbReference type="Proteomes" id="UP000265520"/>
    </source>
</evidence>
<protein>
    <submittedName>
        <fullName evidence="1">Uncharacterized protein</fullName>
    </submittedName>
</protein>
<accession>A0A392UM51</accession>
<proteinExistence type="predicted"/>
<keyword evidence="2" id="KW-1185">Reference proteome</keyword>